<keyword evidence="1" id="KW-1133">Transmembrane helix</keyword>
<dbReference type="Pfam" id="PF12666">
    <property type="entry name" value="PrgI"/>
    <property type="match status" value="1"/>
</dbReference>
<protein>
    <submittedName>
        <fullName evidence="2">PrgI family protein</fullName>
    </submittedName>
</protein>
<feature type="transmembrane region" description="Helical" evidence="1">
    <location>
        <begin position="26"/>
        <end position="44"/>
    </location>
</feature>
<proteinExistence type="predicted"/>
<keyword evidence="1" id="KW-0812">Transmembrane</keyword>
<accession>A0A8E7CCE4</accession>
<gene>
    <name evidence="2" type="ORF">KI246_00045</name>
</gene>
<dbReference type="AlphaFoldDB" id="A0A8E7CCE4"/>
<organism evidence="2">
    <name type="scientific">Enterococcus sp. E1123</name>
    <dbReference type="NCBI Taxonomy" id="2836368"/>
    <lineage>
        <taxon>Bacteria</taxon>
        <taxon>Bacillati</taxon>
        <taxon>Bacillota</taxon>
        <taxon>Bacilli</taxon>
        <taxon>Lactobacillales</taxon>
        <taxon>Enterococcaceae</taxon>
        <taxon>Enterococcus</taxon>
    </lineage>
</organism>
<dbReference type="InterPro" id="IPR024414">
    <property type="entry name" value="Uncharacterised_PrgI"/>
</dbReference>
<feature type="transmembrane region" description="Helical" evidence="1">
    <location>
        <begin position="50"/>
        <end position="69"/>
    </location>
</feature>
<keyword evidence="2" id="KW-0614">Plasmid</keyword>
<geneLocation type="plasmid" evidence="2">
    <name>pE1123</name>
</geneLocation>
<reference evidence="2" key="1">
    <citation type="submission" date="2021-05" db="EMBL/GenBank/DDBJ databases">
        <title>Enterococcus faecalis.</title>
        <authorList>
            <person name="Du X."/>
        </authorList>
    </citation>
    <scope>NUCLEOTIDE SEQUENCE</scope>
    <source>
        <plasmid evidence="2">pE1123</plasmid>
    </source>
</reference>
<sequence>MAISSEFYKDLSKVEKKIWGITVREFKAYVCFVFIGILLLLEVFFLPDLLFMVCALVTSFALGWYPVLLMMNKWKEVKRAFYLRFYYEERTFQAGKIRRYQKDEFVQKETIKETDVI</sequence>
<name>A0A8E7CCE4_9ENTE</name>
<evidence type="ECO:0000313" key="2">
    <source>
        <dbReference type="EMBL" id="QVW15760.1"/>
    </source>
</evidence>
<keyword evidence="1" id="KW-0472">Membrane</keyword>
<evidence type="ECO:0000256" key="1">
    <source>
        <dbReference type="SAM" id="Phobius"/>
    </source>
</evidence>
<dbReference type="RefSeq" id="WP_002367919.1">
    <property type="nucleotide sequence ID" value="NZ_CP075560.1"/>
</dbReference>
<dbReference type="EMBL" id="CP075560">
    <property type="protein sequence ID" value="QVW15760.1"/>
    <property type="molecule type" value="Genomic_DNA"/>
</dbReference>